<evidence type="ECO:0000256" key="1">
    <source>
        <dbReference type="ARBA" id="ARBA00004651"/>
    </source>
</evidence>
<dbReference type="Proteomes" id="UP000548304">
    <property type="component" value="Unassembled WGS sequence"/>
</dbReference>
<evidence type="ECO:0000256" key="7">
    <source>
        <dbReference type="SAM" id="MobiDB-lite"/>
    </source>
</evidence>
<evidence type="ECO:0000256" key="4">
    <source>
        <dbReference type="ARBA" id="ARBA00022692"/>
    </source>
</evidence>
<keyword evidence="6 8" id="KW-0472">Membrane</keyword>
<sequence length="251" mass="26198">MRIHDDRPDAAGGYPDDRSHRDFRPEEHGWTTSPEDSTVGGGEPGTRQYAVTGELDYYDDEAYGGSGEGALRRDLDFYDEFPDSVEAARWHRGADFGLLMLRLALGFVFVAHGAQKLFGAFGGSGLDGTADMLATMGFRQTQVLAPLTGGTEFAAGILVALGLFTPLAAAGLLGVMANAVVLGADAGFFLDGGGIEYPAVLGAAALALLFTGPGRVAADKGRAWFRRPVLSASIGLLIAVAASAVVLLGMR</sequence>
<feature type="transmembrane region" description="Helical" evidence="8">
    <location>
        <begin position="230"/>
        <end position="250"/>
    </location>
</feature>
<evidence type="ECO:0000256" key="8">
    <source>
        <dbReference type="SAM" id="Phobius"/>
    </source>
</evidence>
<feature type="transmembrane region" description="Helical" evidence="8">
    <location>
        <begin position="96"/>
        <end position="114"/>
    </location>
</feature>
<dbReference type="Pfam" id="PF07681">
    <property type="entry name" value="DoxX"/>
    <property type="match status" value="1"/>
</dbReference>
<keyword evidence="4 8" id="KW-0812">Transmembrane</keyword>
<dbReference type="RefSeq" id="WP_179537374.1">
    <property type="nucleotide sequence ID" value="NZ_JACBYW010000012.1"/>
</dbReference>
<comment type="similarity">
    <text evidence="2">Belongs to the DoxX family.</text>
</comment>
<keyword evidence="10" id="KW-1185">Reference proteome</keyword>
<evidence type="ECO:0000256" key="3">
    <source>
        <dbReference type="ARBA" id="ARBA00022475"/>
    </source>
</evidence>
<comment type="caution">
    <text evidence="9">The sequence shown here is derived from an EMBL/GenBank/DDBJ whole genome shotgun (WGS) entry which is preliminary data.</text>
</comment>
<keyword evidence="3" id="KW-1003">Cell membrane</keyword>
<dbReference type="PANTHER" id="PTHR33452">
    <property type="entry name" value="OXIDOREDUCTASE CATD-RELATED"/>
    <property type="match status" value="1"/>
</dbReference>
<organism evidence="9 10">
    <name type="scientific">Actinopolyspora biskrensis</name>
    <dbReference type="NCBI Taxonomy" id="1470178"/>
    <lineage>
        <taxon>Bacteria</taxon>
        <taxon>Bacillati</taxon>
        <taxon>Actinomycetota</taxon>
        <taxon>Actinomycetes</taxon>
        <taxon>Actinopolysporales</taxon>
        <taxon>Actinopolysporaceae</taxon>
        <taxon>Actinopolyspora</taxon>
    </lineage>
</organism>
<dbReference type="AlphaFoldDB" id="A0A852Z4J2"/>
<protein>
    <submittedName>
        <fullName evidence="9">Putative oxidoreductase</fullName>
    </submittedName>
</protein>
<evidence type="ECO:0000256" key="6">
    <source>
        <dbReference type="ARBA" id="ARBA00023136"/>
    </source>
</evidence>
<dbReference type="InterPro" id="IPR032808">
    <property type="entry name" value="DoxX"/>
</dbReference>
<dbReference type="InterPro" id="IPR051907">
    <property type="entry name" value="DoxX-like_oxidoreductase"/>
</dbReference>
<evidence type="ECO:0000313" key="10">
    <source>
        <dbReference type="Proteomes" id="UP000548304"/>
    </source>
</evidence>
<accession>A0A852Z4J2</accession>
<dbReference type="PANTHER" id="PTHR33452:SF1">
    <property type="entry name" value="INNER MEMBRANE PROTEIN YPHA-RELATED"/>
    <property type="match status" value="1"/>
</dbReference>
<evidence type="ECO:0000256" key="5">
    <source>
        <dbReference type="ARBA" id="ARBA00022989"/>
    </source>
</evidence>
<feature type="transmembrane region" description="Helical" evidence="8">
    <location>
        <begin position="188"/>
        <end position="210"/>
    </location>
</feature>
<gene>
    <name evidence="9" type="ORF">FHR84_004454</name>
</gene>
<reference evidence="9 10" key="1">
    <citation type="submission" date="2020-07" db="EMBL/GenBank/DDBJ databases">
        <title>Genomic Encyclopedia of Type Strains, Phase III (KMG-III): the genomes of soil and plant-associated and newly described type strains.</title>
        <authorList>
            <person name="Whitman W."/>
        </authorList>
    </citation>
    <scope>NUCLEOTIDE SEQUENCE [LARGE SCALE GENOMIC DNA]</scope>
    <source>
        <strain evidence="9 10">CECT 8576</strain>
    </source>
</reference>
<dbReference type="GO" id="GO:0005886">
    <property type="term" value="C:plasma membrane"/>
    <property type="evidence" value="ECO:0007669"/>
    <property type="project" value="UniProtKB-SubCell"/>
</dbReference>
<evidence type="ECO:0000313" key="9">
    <source>
        <dbReference type="EMBL" id="NYH81080.1"/>
    </source>
</evidence>
<feature type="region of interest" description="Disordered" evidence="7">
    <location>
        <begin position="1"/>
        <end position="46"/>
    </location>
</feature>
<dbReference type="EMBL" id="JACBYW010000012">
    <property type="protein sequence ID" value="NYH81080.1"/>
    <property type="molecule type" value="Genomic_DNA"/>
</dbReference>
<name>A0A852Z4J2_9ACTN</name>
<feature type="compositionally biased region" description="Basic and acidic residues" evidence="7">
    <location>
        <begin position="1"/>
        <end position="29"/>
    </location>
</feature>
<evidence type="ECO:0000256" key="2">
    <source>
        <dbReference type="ARBA" id="ARBA00006679"/>
    </source>
</evidence>
<proteinExistence type="inferred from homology"/>
<feature type="transmembrane region" description="Helical" evidence="8">
    <location>
        <begin position="153"/>
        <end position="176"/>
    </location>
</feature>
<comment type="subcellular location">
    <subcellularLocation>
        <location evidence="1">Cell membrane</location>
        <topology evidence="1">Multi-pass membrane protein</topology>
    </subcellularLocation>
</comment>
<keyword evidence="5 8" id="KW-1133">Transmembrane helix</keyword>